<dbReference type="EMBL" id="PGGS01000103">
    <property type="protein sequence ID" value="PNH09109.1"/>
    <property type="molecule type" value="Genomic_DNA"/>
</dbReference>
<comment type="caution">
    <text evidence="6">The sequence shown here is derived from an EMBL/GenBank/DDBJ whole genome shotgun (WGS) entry which is preliminary data.</text>
</comment>
<evidence type="ECO:0000313" key="6">
    <source>
        <dbReference type="EMBL" id="PNH09109.1"/>
    </source>
</evidence>
<dbReference type="InterPro" id="IPR002893">
    <property type="entry name" value="Znf_MYND"/>
</dbReference>
<keyword evidence="7" id="KW-1185">Reference proteome</keyword>
<keyword evidence="3" id="KW-0862">Zinc</keyword>
<keyword evidence="2 4" id="KW-0863">Zinc-finger</keyword>
<gene>
    <name evidence="6" type="ORF">TSOC_004278</name>
</gene>
<dbReference type="AlphaFoldDB" id="A0A2J8A9B2"/>
<dbReference type="GO" id="GO:0008270">
    <property type="term" value="F:zinc ion binding"/>
    <property type="evidence" value="ECO:0007669"/>
    <property type="project" value="UniProtKB-KW"/>
</dbReference>
<dbReference type="SUPFAM" id="SSF144232">
    <property type="entry name" value="HIT/MYND zinc finger-like"/>
    <property type="match status" value="1"/>
</dbReference>
<dbReference type="Gene3D" id="6.10.140.2220">
    <property type="match status" value="1"/>
</dbReference>
<evidence type="ECO:0000259" key="5">
    <source>
        <dbReference type="PROSITE" id="PS50865"/>
    </source>
</evidence>
<sequence>MALPETLRDAAMRLTALAARHAGIPRSALPLDAEEAGQLTEVLFVVAWAFIEEDDSSVVDALLSDDRLLLALLRLVAFAVRGLKQNDLAFRDVAEGALHATVSLLRLKTPTAWRARVLLGFGRKLLRMDTLQCCSSAFAEGAAALEAIAAGGAAGAEARPAEAGLVAAAADGAAGAAAQAPQGQPAVVEFELNTFCVLVRSLLGMPAGSVGALGAQCSARQRQKLGEQRQLFVRELAAALRDSRVLEHCARWALRAQLAGAAGQVLEGLAGSAVRTSANTLAQADAMATQIQGQSAAPALREALSGPSVRHLVLSLGLAALCAADGGSSHGLPDELLLHLPILGVAGEDLRGMHGRQRLECSTFRCVLWALEDVTVASATPPRDWRSVVALLHRLGSLLLASARAWADEAAVVEAGPQPPALQLVLDTTSITAIAVPLLEQYRRLVGGHQAAAAGVPELAEAAWWRLAVDLAMRCVRWANASEVAALADLLGLEWVPVPTDGVLAAERPPAAAPRVVVAALTSGWLPLWERLLRCAGREPLSPEASLLTRMLGEAGNRAGVCHMLACCDPRQGAALVATWGKLLRTLAVPQLLSGVDEGADTPRTALACALISGAVAVLIAAVRPLAAGWHQYPGEAAAEAMPPQLQLARLLSFALCEWLPPLARLARERVLAMRDGQLDRQAMHVKTISASTDAASGILRWLPALARCSDAELGRAAEEAVLLREIGAVALLGKMLMHLPVAGGSADQLILVDICCCVAVACPGEVRQAVLAATAEAAAAASSGGWSPQRLRVLADLCTGEAAGGAALDAADGAALAAAASALASQAELWAAGGGEDGGELVRALAARAPGSVFNAQARALTSSPEARALLRTCANPVCDNLAGDSEAELLLRACGRCGGAWYCRKECLAAHWRVGHREACTGRGVTAAGAAGPRESAAASSAL</sequence>
<evidence type="ECO:0000256" key="2">
    <source>
        <dbReference type="ARBA" id="ARBA00022771"/>
    </source>
</evidence>
<reference evidence="6 7" key="1">
    <citation type="journal article" date="2017" name="Mol. Biol. Evol.">
        <title>The 4-celled Tetrabaena socialis nuclear genome reveals the essential components for genetic control of cell number at the origin of multicellularity in the volvocine lineage.</title>
        <authorList>
            <person name="Featherston J."/>
            <person name="Arakaki Y."/>
            <person name="Hanschen E.R."/>
            <person name="Ferris P.J."/>
            <person name="Michod R.E."/>
            <person name="Olson B.J.S.C."/>
            <person name="Nozaki H."/>
            <person name="Durand P.M."/>
        </authorList>
    </citation>
    <scope>NUCLEOTIDE SEQUENCE [LARGE SCALE GENOMIC DNA]</scope>
    <source>
        <strain evidence="6 7">NIES-571</strain>
    </source>
</reference>
<evidence type="ECO:0000313" key="7">
    <source>
        <dbReference type="Proteomes" id="UP000236333"/>
    </source>
</evidence>
<organism evidence="6 7">
    <name type="scientific">Tetrabaena socialis</name>
    <dbReference type="NCBI Taxonomy" id="47790"/>
    <lineage>
        <taxon>Eukaryota</taxon>
        <taxon>Viridiplantae</taxon>
        <taxon>Chlorophyta</taxon>
        <taxon>core chlorophytes</taxon>
        <taxon>Chlorophyceae</taxon>
        <taxon>CS clade</taxon>
        <taxon>Chlamydomonadales</taxon>
        <taxon>Tetrabaenaceae</taxon>
        <taxon>Tetrabaena</taxon>
    </lineage>
</organism>
<dbReference type="Pfam" id="PF01753">
    <property type="entry name" value="zf-MYND"/>
    <property type="match status" value="1"/>
</dbReference>
<accession>A0A2J8A9B2</accession>
<evidence type="ECO:0000256" key="4">
    <source>
        <dbReference type="PROSITE-ProRule" id="PRU00134"/>
    </source>
</evidence>
<keyword evidence="1" id="KW-0479">Metal-binding</keyword>
<evidence type="ECO:0000256" key="3">
    <source>
        <dbReference type="ARBA" id="ARBA00022833"/>
    </source>
</evidence>
<protein>
    <recommendedName>
        <fullName evidence="5">MYND-type domain-containing protein</fullName>
    </recommendedName>
</protein>
<feature type="domain" description="MYND-type" evidence="5">
    <location>
        <begin position="877"/>
        <end position="922"/>
    </location>
</feature>
<dbReference type="Proteomes" id="UP000236333">
    <property type="component" value="Unassembled WGS sequence"/>
</dbReference>
<dbReference type="OrthoDB" id="562405at2759"/>
<dbReference type="PROSITE" id="PS50865">
    <property type="entry name" value="ZF_MYND_2"/>
    <property type="match status" value="1"/>
</dbReference>
<evidence type="ECO:0000256" key="1">
    <source>
        <dbReference type="ARBA" id="ARBA00022723"/>
    </source>
</evidence>
<name>A0A2J8A9B2_9CHLO</name>
<proteinExistence type="predicted"/>